<dbReference type="AlphaFoldDB" id="A0A0G0ETV9"/>
<gene>
    <name evidence="1" type="ORF">US19_C0007G0023</name>
</gene>
<comment type="caution">
    <text evidence="1">The sequence shown here is derived from an EMBL/GenBank/DDBJ whole genome shotgun (WGS) entry which is preliminary data.</text>
</comment>
<evidence type="ECO:0000313" key="2">
    <source>
        <dbReference type="Proteomes" id="UP000034492"/>
    </source>
</evidence>
<reference evidence="1 2" key="1">
    <citation type="journal article" date="2015" name="Nature">
        <title>rRNA introns, odd ribosomes, and small enigmatic genomes across a large radiation of phyla.</title>
        <authorList>
            <person name="Brown C.T."/>
            <person name="Hug L.A."/>
            <person name="Thomas B.C."/>
            <person name="Sharon I."/>
            <person name="Castelle C.J."/>
            <person name="Singh A."/>
            <person name="Wilkins M.J."/>
            <person name="Williams K.H."/>
            <person name="Banfield J.F."/>
        </authorList>
    </citation>
    <scope>NUCLEOTIDE SEQUENCE [LARGE SCALE GENOMIC DNA]</scope>
</reference>
<protein>
    <submittedName>
        <fullName evidence="1">Uncharacterized protein</fullName>
    </submittedName>
</protein>
<accession>A0A0G0ETV9</accession>
<evidence type="ECO:0000313" key="1">
    <source>
        <dbReference type="EMBL" id="KKQ10278.1"/>
    </source>
</evidence>
<dbReference type="Proteomes" id="UP000034492">
    <property type="component" value="Unassembled WGS sequence"/>
</dbReference>
<dbReference type="EMBL" id="LBSA01000007">
    <property type="protein sequence ID" value="KKQ10278.1"/>
    <property type="molecule type" value="Genomic_DNA"/>
</dbReference>
<name>A0A0G0ETV9_9BACT</name>
<organism evidence="1 2">
    <name type="scientific">Candidatus Daviesbacteria bacterium GW2011_GWB1_36_5</name>
    <dbReference type="NCBI Taxonomy" id="1618426"/>
    <lineage>
        <taxon>Bacteria</taxon>
        <taxon>Candidatus Daviesiibacteriota</taxon>
    </lineage>
</organism>
<sequence length="92" mass="10670">MKNNKFLMNSFRVKDSYDGYGTGIVELLYEGMDSGVNSSRPLFTLTVWECLNAEYSINCHGCNNIFGCIGLRKKNYCVFNKQYSNNFRLYSY</sequence>
<proteinExistence type="predicted"/>
<feature type="non-terminal residue" evidence="1">
    <location>
        <position position="1"/>
    </location>
</feature>